<gene>
    <name evidence="1" type="ORF">QBC33DRAFT_13029</name>
</gene>
<sequence>MPKWDEQASADLLTALYAGVQAHLTREVQGEIVNFMKAKGYADVHWDSIRCGVFPFLYFHLPFSSPLGALVGCTIPLSSFLFLLPPSGSHKPPRAKAILPQPTQPAEDTIIFLLCFLRYHIMTKFGEVKGDLFEVLYLVTQPAVTVEQREEIVALMQERGHDMGWNAIR</sequence>
<dbReference type="GeneID" id="85305228"/>
<proteinExistence type="predicted"/>
<evidence type="ECO:0000313" key="1">
    <source>
        <dbReference type="EMBL" id="KAK1772507.1"/>
    </source>
</evidence>
<comment type="caution">
    <text evidence="1">The sequence shown here is derived from an EMBL/GenBank/DDBJ whole genome shotgun (WGS) entry which is preliminary data.</text>
</comment>
<accession>A0AAJ0CC13</accession>
<organism evidence="1 2">
    <name type="scientific">Phialemonium atrogriseum</name>
    <dbReference type="NCBI Taxonomy" id="1093897"/>
    <lineage>
        <taxon>Eukaryota</taxon>
        <taxon>Fungi</taxon>
        <taxon>Dikarya</taxon>
        <taxon>Ascomycota</taxon>
        <taxon>Pezizomycotina</taxon>
        <taxon>Sordariomycetes</taxon>
        <taxon>Sordariomycetidae</taxon>
        <taxon>Cephalothecales</taxon>
        <taxon>Cephalothecaceae</taxon>
        <taxon>Phialemonium</taxon>
    </lineage>
</organism>
<dbReference type="RefSeq" id="XP_060288720.1">
    <property type="nucleotide sequence ID" value="XM_060422041.1"/>
</dbReference>
<dbReference type="AlphaFoldDB" id="A0AAJ0CC13"/>
<dbReference type="Proteomes" id="UP001244011">
    <property type="component" value="Unassembled WGS sequence"/>
</dbReference>
<reference evidence="1" key="1">
    <citation type="submission" date="2023-06" db="EMBL/GenBank/DDBJ databases">
        <title>Genome-scale phylogeny and comparative genomics of the fungal order Sordariales.</title>
        <authorList>
            <consortium name="Lawrence Berkeley National Laboratory"/>
            <person name="Hensen N."/>
            <person name="Bonometti L."/>
            <person name="Westerberg I."/>
            <person name="Brannstrom I.O."/>
            <person name="Guillou S."/>
            <person name="Cros-Aarteil S."/>
            <person name="Calhoun S."/>
            <person name="Haridas S."/>
            <person name="Kuo A."/>
            <person name="Mondo S."/>
            <person name="Pangilinan J."/>
            <person name="Riley R."/>
            <person name="Labutti K."/>
            <person name="Andreopoulos B."/>
            <person name="Lipzen A."/>
            <person name="Chen C."/>
            <person name="Yanf M."/>
            <person name="Daum C."/>
            <person name="Ng V."/>
            <person name="Clum A."/>
            <person name="Steindorff A."/>
            <person name="Ohm R."/>
            <person name="Martin F."/>
            <person name="Silar P."/>
            <person name="Natvig D."/>
            <person name="Lalanne C."/>
            <person name="Gautier V."/>
            <person name="Ament-Velasquez S.L."/>
            <person name="Kruys A."/>
            <person name="Hutchinson M.I."/>
            <person name="Powell A.J."/>
            <person name="Barry K."/>
            <person name="Miller A.N."/>
            <person name="Grigoriev I.V."/>
            <person name="Debuchy R."/>
            <person name="Gladieux P."/>
            <person name="Thoren M.H."/>
            <person name="Johannesson H."/>
        </authorList>
    </citation>
    <scope>NUCLEOTIDE SEQUENCE</scope>
    <source>
        <strain evidence="1">8032-3</strain>
    </source>
</reference>
<protein>
    <submittedName>
        <fullName evidence="1">Uncharacterized protein</fullName>
    </submittedName>
</protein>
<dbReference type="EMBL" id="MU838997">
    <property type="protein sequence ID" value="KAK1772507.1"/>
    <property type="molecule type" value="Genomic_DNA"/>
</dbReference>
<name>A0AAJ0CC13_9PEZI</name>
<evidence type="ECO:0000313" key="2">
    <source>
        <dbReference type="Proteomes" id="UP001244011"/>
    </source>
</evidence>
<keyword evidence="2" id="KW-1185">Reference proteome</keyword>